<dbReference type="CDD" id="cd09563">
    <property type="entry name" value="SAM_liprin-beta1_2_repeat1"/>
    <property type="match status" value="1"/>
</dbReference>
<dbReference type="Pfam" id="PF00536">
    <property type="entry name" value="SAM_1"/>
    <property type="match status" value="2"/>
</dbReference>
<feature type="region of interest" description="Disordered" evidence="5">
    <location>
        <begin position="627"/>
        <end position="649"/>
    </location>
</feature>
<dbReference type="CDD" id="cd09566">
    <property type="entry name" value="SAM_liprin-beta1_2_repeat2"/>
    <property type="match status" value="1"/>
</dbReference>
<feature type="compositionally biased region" description="Basic residues" evidence="5">
    <location>
        <begin position="1"/>
        <end position="13"/>
    </location>
</feature>
<dbReference type="GO" id="GO:0048786">
    <property type="term" value="C:presynaptic active zone"/>
    <property type="evidence" value="ECO:0007669"/>
    <property type="project" value="TreeGrafter"/>
</dbReference>
<evidence type="ECO:0000313" key="7">
    <source>
        <dbReference type="Proteomes" id="UP000046395"/>
    </source>
</evidence>
<comment type="similarity">
    <text evidence="1">Belongs to the liprin family. Liprin-beta subfamily.</text>
</comment>
<feature type="domain" description="SAM" evidence="6">
    <location>
        <begin position="679"/>
        <end position="743"/>
    </location>
</feature>
<feature type="domain" description="SAM" evidence="6">
    <location>
        <begin position="751"/>
        <end position="814"/>
    </location>
</feature>
<dbReference type="InterPro" id="IPR058914">
    <property type="entry name" value="LIPB1/2_CC"/>
</dbReference>
<keyword evidence="2" id="KW-0677">Repeat</keyword>
<dbReference type="WBParaSite" id="TMUE_2000006667.1">
    <property type="protein sequence ID" value="TMUE_2000006667.1"/>
    <property type="gene ID" value="WBGene00294266"/>
</dbReference>
<keyword evidence="3 4" id="KW-0175">Coiled coil</keyword>
<evidence type="ECO:0000313" key="8">
    <source>
        <dbReference type="WBParaSite" id="TMUE_2000006667.1"/>
    </source>
</evidence>
<dbReference type="InterPro" id="IPR001660">
    <property type="entry name" value="SAM"/>
</dbReference>
<evidence type="ECO:0000256" key="2">
    <source>
        <dbReference type="ARBA" id="ARBA00022737"/>
    </source>
</evidence>
<accession>A0A5S6QIH7</accession>
<evidence type="ECO:0000256" key="4">
    <source>
        <dbReference type="SAM" id="Coils"/>
    </source>
</evidence>
<dbReference type="PANTHER" id="PTHR12587:SF14">
    <property type="entry name" value="AT31531P"/>
    <property type="match status" value="1"/>
</dbReference>
<feature type="compositionally biased region" description="Polar residues" evidence="5">
    <location>
        <begin position="53"/>
        <end position="62"/>
    </location>
</feature>
<dbReference type="Proteomes" id="UP000046395">
    <property type="component" value="Unassembled WGS sequence"/>
</dbReference>
<feature type="coiled-coil region" evidence="4">
    <location>
        <begin position="191"/>
        <end position="295"/>
    </location>
</feature>
<sequence length="1010" mass="112031">MTLGRRRKQRHGNARSQDVTTTNSSDDVQWQLTSGGGGSVAHSQPDTPPPSSKMATAPSSGLTAGGNSGQSNYYTHSLIARQPLSLQCLKYDSGFGSTFSSSVNSSIAATGSTSSANALPLVAALPPPPPYRRVSLPSTRPLRIHRSYSDSKHRSCRRLDNFHCVSPWCSWSTATSRSPSPSMTTVSCPEYGDLQDKLQRLESDRESLSLQVSVLAEQVGAQTDKIRDLESMLEDKKTKLDSTEEMLHEELVTRSSLETNKLDLMAEISNLKLKMAALERDKYEREQQLKTAQSEISQLQSVLKTRGDDQDDLRFPSGAFDRSSELSRLRHAVQKLITNNAEKEEEIVHLRKYIDGDPTQGPRFRGLAVDFGCSTAPRSFASGMAPEYYNSHAVDPSVHMRKLLTAAEISHYGVQDGQFMDEYYRSGSTSLHAATCGSDFLGGPVLPRQLSSSTSCYPSSPLSGRMRSPRYAAGLGAQSSSVMSNRFYGNSASRQLAAELDQLALHYRRPIMEGYYPTGSLPRQIALGAPRKCQNGDYGEWSPNGCFTLLCGNYQSLPLQRGIQGDRRSTSVPNLGLAPIEEDKLFPATDSDDVSVRSASQFNDHQFKRNRKYSSLRNFVSRIKRSTSEEGRIGNGHHKSSRQYSGGSVVDRPGQLPLFDLGCDRRVFIRPALSVFCKWNSDQLSEWLCELGLSSYVTDCRHNVKSGRHMINMTDADFEKYLCIKDPLHRKRLRIALMSIEAGKQEPPERMDYQQTVRWLDDIGLPQYREAFIAYRVDGSMLDVLTVDDLFHLRITCALHHASIRRGIQILRMVGFNPGRLHRKFDPLVTSRGSCASAVQWWTQHCVSEWLRTNDLTEFTPNLMCSGVHGGLLILEPTFTAESLASVLQIGAQKTLLRRHVSTQFSNLIGTDLVAAKRQFLVQSNSPVLTPVLKVKLQKKSGFSLTKKKGKNEIFCEAGELVCPVIKRSTTSVPLKAPIRPVIDGEAARNGGTQDSLANQVLHNMTTTNV</sequence>
<dbReference type="Pfam" id="PF26022">
    <property type="entry name" value="CC_Liprin_beta"/>
    <property type="match status" value="1"/>
</dbReference>
<dbReference type="STRING" id="70415.A0A5S6QIH7"/>
<dbReference type="InterPro" id="IPR013761">
    <property type="entry name" value="SAM/pointed_sf"/>
</dbReference>
<name>A0A5S6QIH7_TRIMR</name>
<dbReference type="PROSITE" id="PS50105">
    <property type="entry name" value="SAM_DOMAIN"/>
    <property type="match status" value="2"/>
</dbReference>
<evidence type="ECO:0000256" key="5">
    <source>
        <dbReference type="SAM" id="MobiDB-lite"/>
    </source>
</evidence>
<dbReference type="Gene3D" id="1.10.150.50">
    <property type="entry name" value="Transcription Factor, Ets-1"/>
    <property type="match status" value="3"/>
</dbReference>
<evidence type="ECO:0000259" key="6">
    <source>
        <dbReference type="PROSITE" id="PS50105"/>
    </source>
</evidence>
<organism evidence="7 8">
    <name type="scientific">Trichuris muris</name>
    <name type="common">Mouse whipworm</name>
    <dbReference type="NCBI Taxonomy" id="70415"/>
    <lineage>
        <taxon>Eukaryota</taxon>
        <taxon>Metazoa</taxon>
        <taxon>Ecdysozoa</taxon>
        <taxon>Nematoda</taxon>
        <taxon>Enoplea</taxon>
        <taxon>Dorylaimia</taxon>
        <taxon>Trichinellida</taxon>
        <taxon>Trichuridae</taxon>
        <taxon>Trichuris</taxon>
    </lineage>
</organism>
<reference evidence="8" key="1">
    <citation type="submission" date="2019-12" db="UniProtKB">
        <authorList>
            <consortium name="WormBaseParasite"/>
        </authorList>
    </citation>
    <scope>IDENTIFICATION</scope>
</reference>
<dbReference type="InterPro" id="IPR037617">
    <property type="entry name" value="LIPB1/2_SAM_1"/>
</dbReference>
<dbReference type="GO" id="GO:0007528">
    <property type="term" value="P:neuromuscular junction development"/>
    <property type="evidence" value="ECO:0007669"/>
    <property type="project" value="TreeGrafter"/>
</dbReference>
<dbReference type="Pfam" id="PF07647">
    <property type="entry name" value="SAM_2"/>
    <property type="match status" value="1"/>
</dbReference>
<dbReference type="SMART" id="SM00454">
    <property type="entry name" value="SAM"/>
    <property type="match status" value="3"/>
</dbReference>
<dbReference type="InterPro" id="IPR037618">
    <property type="entry name" value="LIPB1/2_SAM_2nd"/>
</dbReference>
<dbReference type="Gene3D" id="1.10.287.1490">
    <property type="match status" value="1"/>
</dbReference>
<evidence type="ECO:0000256" key="3">
    <source>
        <dbReference type="ARBA" id="ARBA00023054"/>
    </source>
</evidence>
<dbReference type="SUPFAM" id="SSF47769">
    <property type="entry name" value="SAM/Pointed domain"/>
    <property type="match status" value="2"/>
</dbReference>
<dbReference type="AlphaFoldDB" id="A0A5S6QIH7"/>
<dbReference type="InterPro" id="IPR029515">
    <property type="entry name" value="Liprin"/>
</dbReference>
<evidence type="ECO:0000256" key="1">
    <source>
        <dbReference type="ARBA" id="ARBA00007547"/>
    </source>
</evidence>
<feature type="region of interest" description="Disordered" evidence="5">
    <location>
        <begin position="1"/>
        <end position="68"/>
    </location>
</feature>
<feature type="compositionally biased region" description="Polar residues" evidence="5">
    <location>
        <begin position="14"/>
        <end position="33"/>
    </location>
</feature>
<keyword evidence="7" id="KW-1185">Reference proteome</keyword>
<protein>
    <submittedName>
        <fullName evidence="8">SAM domain-containing protein</fullName>
    </submittedName>
</protein>
<proteinExistence type="inferred from homology"/>
<dbReference type="PANTHER" id="PTHR12587">
    <property type="entry name" value="LAR INTERACTING PROTEIN LIP -RELATED PROTEIN"/>
    <property type="match status" value="1"/>
</dbReference>